<feature type="non-terminal residue" evidence="4">
    <location>
        <position position="541"/>
    </location>
</feature>
<dbReference type="EMBL" id="JASCZI010211534">
    <property type="protein sequence ID" value="MED6193956.1"/>
    <property type="molecule type" value="Genomic_DNA"/>
</dbReference>
<comment type="caution">
    <text evidence="4">The sequence shown here is derived from an EMBL/GenBank/DDBJ whole genome shotgun (WGS) entry which is preliminary data.</text>
</comment>
<evidence type="ECO:0000256" key="1">
    <source>
        <dbReference type="SAM" id="Coils"/>
    </source>
</evidence>
<keyword evidence="1" id="KW-0175">Coiled coil</keyword>
<feature type="region of interest" description="Disordered" evidence="2">
    <location>
        <begin position="215"/>
        <end position="235"/>
    </location>
</feature>
<keyword evidence="5" id="KW-1185">Reference proteome</keyword>
<feature type="domain" description="Putative plant transposon protein" evidence="3">
    <location>
        <begin position="2"/>
        <end position="179"/>
    </location>
</feature>
<feature type="coiled-coil region" evidence="1">
    <location>
        <begin position="359"/>
        <end position="426"/>
    </location>
</feature>
<protein>
    <recommendedName>
        <fullName evidence="3">Putative plant transposon protein domain-containing protein</fullName>
    </recommendedName>
</protein>
<dbReference type="Proteomes" id="UP001341840">
    <property type="component" value="Unassembled WGS sequence"/>
</dbReference>
<name>A0ABU6X7Z8_9FABA</name>
<evidence type="ECO:0000256" key="2">
    <source>
        <dbReference type="SAM" id="MobiDB-lite"/>
    </source>
</evidence>
<proteinExistence type="predicted"/>
<sequence length="541" mass="62806">MIKEFFANAARTQEELDEEEQHPLTSFVRGVEVDFSPANIKRVMKFKDNTPGAEIDYNTRFYANQMLEEVLRDLCIPGATWKLGTGEPPQPIQLRRKELQPLARGWLELIIHNIHPSSNRSEVTVARAILIHSILKGEDVRVEELISARIANIAQNLNLKGKLGFPSLIYKLCKDAGVPFEEYKGTQNIDKESSITAKVMETVRGGAVPIMRRHQEEEDEHNEGQGHEGEADQDQEQDQVMFDAEDVYEPHQHQSYMEHETGAESWVNHEAQYEQQQQNYYEPHHSPQPQPQHQPQPQPQFVFDFQELQEQQQQSLKALTDLVTNSQIDTLNYYEKIKTYQEYQYDQMKAIIAQQQEVIATQNQEFQAMRSKQDQLEKELSEIRKAQVNLAMYKTSSSSQVVDGSNEELQRLRKIIEDQRVALVQQSRTAAGSNQIAPSIEEKLDQIASSVTGFNEELATFKERHEQLANLSYKQYTLIRKEQESTSQEVKEIKERQINPVDNETLKDVAKMTFQQREELKLIRKQMREWTMYSSARECYD</sequence>
<evidence type="ECO:0000313" key="4">
    <source>
        <dbReference type="EMBL" id="MED6193956.1"/>
    </source>
</evidence>
<dbReference type="InterPro" id="IPR046796">
    <property type="entry name" value="Transposase_32_dom"/>
</dbReference>
<accession>A0ABU6X7Z8</accession>
<evidence type="ECO:0000313" key="5">
    <source>
        <dbReference type="Proteomes" id="UP001341840"/>
    </source>
</evidence>
<dbReference type="Pfam" id="PF20167">
    <property type="entry name" value="Transposase_32"/>
    <property type="match status" value="1"/>
</dbReference>
<reference evidence="4 5" key="1">
    <citation type="journal article" date="2023" name="Plants (Basel)">
        <title>Bridging the Gap: Combining Genomics and Transcriptomics Approaches to Understand Stylosanthes scabra, an Orphan Legume from the Brazilian Caatinga.</title>
        <authorList>
            <person name="Ferreira-Neto J.R.C."/>
            <person name="da Silva M.D."/>
            <person name="Binneck E."/>
            <person name="de Melo N.F."/>
            <person name="da Silva R.H."/>
            <person name="de Melo A.L.T.M."/>
            <person name="Pandolfi V."/>
            <person name="Bustamante F.O."/>
            <person name="Brasileiro-Vidal A.C."/>
            <person name="Benko-Iseppon A.M."/>
        </authorList>
    </citation>
    <scope>NUCLEOTIDE SEQUENCE [LARGE SCALE GENOMIC DNA]</scope>
    <source>
        <tissue evidence="4">Leaves</tissue>
    </source>
</reference>
<organism evidence="4 5">
    <name type="scientific">Stylosanthes scabra</name>
    <dbReference type="NCBI Taxonomy" id="79078"/>
    <lineage>
        <taxon>Eukaryota</taxon>
        <taxon>Viridiplantae</taxon>
        <taxon>Streptophyta</taxon>
        <taxon>Embryophyta</taxon>
        <taxon>Tracheophyta</taxon>
        <taxon>Spermatophyta</taxon>
        <taxon>Magnoliopsida</taxon>
        <taxon>eudicotyledons</taxon>
        <taxon>Gunneridae</taxon>
        <taxon>Pentapetalae</taxon>
        <taxon>rosids</taxon>
        <taxon>fabids</taxon>
        <taxon>Fabales</taxon>
        <taxon>Fabaceae</taxon>
        <taxon>Papilionoideae</taxon>
        <taxon>50 kb inversion clade</taxon>
        <taxon>dalbergioids sensu lato</taxon>
        <taxon>Dalbergieae</taxon>
        <taxon>Pterocarpus clade</taxon>
        <taxon>Stylosanthes</taxon>
    </lineage>
</organism>
<gene>
    <name evidence="4" type="ORF">PIB30_024137</name>
</gene>
<evidence type="ECO:0000259" key="3">
    <source>
        <dbReference type="Pfam" id="PF20167"/>
    </source>
</evidence>